<dbReference type="AlphaFoldDB" id="A0A558BVG7"/>
<keyword evidence="3" id="KW-0998">Cell outer membrane</keyword>
<dbReference type="Proteomes" id="UP000317624">
    <property type="component" value="Unassembled WGS sequence"/>
</dbReference>
<dbReference type="RefSeq" id="WP_144848534.1">
    <property type="nucleotide sequence ID" value="NZ_VMRJ01000003.1"/>
</dbReference>
<keyword evidence="8" id="KW-1185">Reference proteome</keyword>
<evidence type="ECO:0000259" key="6">
    <source>
        <dbReference type="PROSITE" id="PS51123"/>
    </source>
</evidence>
<dbReference type="CDD" id="cd07185">
    <property type="entry name" value="OmpA_C-like"/>
    <property type="match status" value="1"/>
</dbReference>
<evidence type="ECO:0000313" key="7">
    <source>
        <dbReference type="EMBL" id="TVT40520.1"/>
    </source>
</evidence>
<dbReference type="Pfam" id="PF00691">
    <property type="entry name" value="OmpA"/>
    <property type="match status" value="1"/>
</dbReference>
<dbReference type="InterPro" id="IPR006664">
    <property type="entry name" value="OMP_bac"/>
</dbReference>
<dbReference type="PROSITE" id="PS51123">
    <property type="entry name" value="OMPA_2"/>
    <property type="match status" value="1"/>
</dbReference>
<feature type="signal peptide" evidence="5">
    <location>
        <begin position="1"/>
        <end position="23"/>
    </location>
</feature>
<evidence type="ECO:0000256" key="3">
    <source>
        <dbReference type="ARBA" id="ARBA00023237"/>
    </source>
</evidence>
<dbReference type="OrthoDB" id="5166631at2"/>
<protein>
    <submittedName>
        <fullName evidence="7">OmpA family protein</fullName>
    </submittedName>
</protein>
<dbReference type="SUPFAM" id="SSF103088">
    <property type="entry name" value="OmpA-like"/>
    <property type="match status" value="1"/>
</dbReference>
<proteinExistence type="predicted"/>
<feature type="chain" id="PRO_5022177828" evidence="5">
    <location>
        <begin position="24"/>
        <end position="274"/>
    </location>
</feature>
<organism evidence="7 8">
    <name type="scientific">Hymenobacter setariae</name>
    <dbReference type="NCBI Taxonomy" id="2594794"/>
    <lineage>
        <taxon>Bacteria</taxon>
        <taxon>Pseudomonadati</taxon>
        <taxon>Bacteroidota</taxon>
        <taxon>Cytophagia</taxon>
        <taxon>Cytophagales</taxon>
        <taxon>Hymenobacteraceae</taxon>
        <taxon>Hymenobacter</taxon>
    </lineage>
</organism>
<sequence>MNLPLRGLLAAALLLGSLRPALAQLAPDTLAQTTAGTDTLRLAQRLTEDEEEPATASTLPVAPMPVAVTEITLHGTVLDVASGKPVAASIDVLDNENGSLVTTLHCTPEGSYSVNLPAGTNYGLVLRNSAYPFHSENVNLASRMGFPETVRNFRLQKLEPGTNILLNNVFFEPGTAKLRPESTAELERLLKLLGDKPKLKVKISSHSDGTGDYEEGVALTKRRAQVIAAYLTEHKIKTERLTVMGYGASIPLRASALDGDRLRNQRTEFRVLAN</sequence>
<name>A0A558BVG7_9BACT</name>
<dbReference type="PRINTS" id="PR01021">
    <property type="entry name" value="OMPADOMAIN"/>
</dbReference>
<comment type="subcellular location">
    <subcellularLocation>
        <location evidence="1">Cell outer membrane</location>
    </subcellularLocation>
</comment>
<feature type="domain" description="OmpA-like" evidence="6">
    <location>
        <begin position="160"/>
        <end position="274"/>
    </location>
</feature>
<evidence type="ECO:0000313" key="8">
    <source>
        <dbReference type="Proteomes" id="UP000317624"/>
    </source>
</evidence>
<evidence type="ECO:0000256" key="2">
    <source>
        <dbReference type="ARBA" id="ARBA00023136"/>
    </source>
</evidence>
<evidence type="ECO:0000256" key="4">
    <source>
        <dbReference type="PROSITE-ProRule" id="PRU00473"/>
    </source>
</evidence>
<dbReference type="GO" id="GO:0009279">
    <property type="term" value="C:cell outer membrane"/>
    <property type="evidence" value="ECO:0007669"/>
    <property type="project" value="UniProtKB-SubCell"/>
</dbReference>
<keyword evidence="2 4" id="KW-0472">Membrane</keyword>
<gene>
    <name evidence="7" type="ORF">FNT36_13665</name>
</gene>
<accession>A0A558BVG7</accession>
<dbReference type="PANTHER" id="PTHR30329">
    <property type="entry name" value="STATOR ELEMENT OF FLAGELLAR MOTOR COMPLEX"/>
    <property type="match status" value="1"/>
</dbReference>
<comment type="caution">
    <text evidence="7">The sequence shown here is derived from an EMBL/GenBank/DDBJ whole genome shotgun (WGS) entry which is preliminary data.</text>
</comment>
<dbReference type="InterPro" id="IPR050330">
    <property type="entry name" value="Bact_OuterMem_StrucFunc"/>
</dbReference>
<reference evidence="7 8" key="1">
    <citation type="submission" date="2019-07" db="EMBL/GenBank/DDBJ databases">
        <title>Hymenobacter sp. straun FUR1 Genome sequencing and assembly.</title>
        <authorList>
            <person name="Chhetri G."/>
        </authorList>
    </citation>
    <scope>NUCLEOTIDE SEQUENCE [LARGE SCALE GENOMIC DNA]</scope>
    <source>
        <strain evidence="7 8">Fur1</strain>
    </source>
</reference>
<dbReference type="Gene3D" id="3.30.1330.60">
    <property type="entry name" value="OmpA-like domain"/>
    <property type="match status" value="1"/>
</dbReference>
<dbReference type="EMBL" id="VMRJ01000003">
    <property type="protein sequence ID" value="TVT40520.1"/>
    <property type="molecule type" value="Genomic_DNA"/>
</dbReference>
<evidence type="ECO:0000256" key="5">
    <source>
        <dbReference type="SAM" id="SignalP"/>
    </source>
</evidence>
<keyword evidence="5" id="KW-0732">Signal</keyword>
<dbReference type="InterPro" id="IPR006665">
    <property type="entry name" value="OmpA-like"/>
</dbReference>
<dbReference type="PANTHER" id="PTHR30329:SF21">
    <property type="entry name" value="LIPOPROTEIN YIAD-RELATED"/>
    <property type="match status" value="1"/>
</dbReference>
<dbReference type="InterPro" id="IPR036737">
    <property type="entry name" value="OmpA-like_sf"/>
</dbReference>
<evidence type="ECO:0000256" key="1">
    <source>
        <dbReference type="ARBA" id="ARBA00004442"/>
    </source>
</evidence>